<name>A0A839T0C2_AZOMA</name>
<gene>
    <name evidence="9" type="ORF">FHR87_000330</name>
</gene>
<evidence type="ECO:0000256" key="5">
    <source>
        <dbReference type="ARBA" id="ARBA00023163"/>
    </source>
</evidence>
<feature type="domain" description="RNA polymerase sigma factor 70 region 4 type 2" evidence="8">
    <location>
        <begin position="111"/>
        <end position="163"/>
    </location>
</feature>
<reference evidence="9 10" key="1">
    <citation type="submission" date="2020-08" db="EMBL/GenBank/DDBJ databases">
        <title>Genomic Encyclopedia of Type Strains, Phase III (KMG-III): the genomes of soil and plant-associated and newly described type strains.</title>
        <authorList>
            <person name="Whitman W."/>
        </authorList>
    </citation>
    <scope>NUCLEOTIDE SEQUENCE [LARGE SCALE GENOMIC DNA]</scope>
    <source>
        <strain evidence="9 10">CECT 4462</strain>
    </source>
</reference>
<accession>A0A839T0C2</accession>
<evidence type="ECO:0000313" key="9">
    <source>
        <dbReference type="EMBL" id="MBB3101970.1"/>
    </source>
</evidence>
<dbReference type="FunFam" id="1.10.1740.10:FF:000009">
    <property type="entry name" value="RNA polymerase sigma factor"/>
    <property type="match status" value="1"/>
</dbReference>
<evidence type="ECO:0000256" key="4">
    <source>
        <dbReference type="ARBA" id="ARBA00023125"/>
    </source>
</evidence>
<sequence>MDTGNVSRHSTLHSLYLDHRLWLHGWLRRRLGCSYNADDLTQDTFVKAMSARDLLQLDEPRAFLTTIAKRLLFNHYRRQDIERAYLQTLASLPEAHLPSEETRAIALETLMELAQALEDLPAPVRQAFLYAQLDGLPYAEIARRLDISLATVKRHIVRAAQHCYFGELSAGVVE</sequence>
<dbReference type="CDD" id="cd06171">
    <property type="entry name" value="Sigma70_r4"/>
    <property type="match status" value="1"/>
</dbReference>
<dbReference type="PANTHER" id="PTHR43133">
    <property type="entry name" value="RNA POLYMERASE ECF-TYPE SIGMA FACTO"/>
    <property type="match status" value="1"/>
</dbReference>
<dbReference type="RefSeq" id="WP_183164936.1">
    <property type="nucleotide sequence ID" value="NZ_JACHXI010000001.1"/>
</dbReference>
<dbReference type="Proteomes" id="UP000549250">
    <property type="component" value="Unassembled WGS sequence"/>
</dbReference>
<proteinExistence type="inferred from homology"/>
<dbReference type="InterPro" id="IPR013249">
    <property type="entry name" value="RNA_pol_sigma70_r4_t2"/>
</dbReference>
<dbReference type="InterPro" id="IPR039425">
    <property type="entry name" value="RNA_pol_sigma-70-like"/>
</dbReference>
<keyword evidence="5 6" id="KW-0804">Transcription</keyword>
<organism evidence="9 10">
    <name type="scientific">Azomonas macrocytogenes</name>
    <name type="common">Azotobacter macrocytogenes</name>
    <dbReference type="NCBI Taxonomy" id="69962"/>
    <lineage>
        <taxon>Bacteria</taxon>
        <taxon>Pseudomonadati</taxon>
        <taxon>Pseudomonadota</taxon>
        <taxon>Gammaproteobacteria</taxon>
        <taxon>Pseudomonadales</taxon>
        <taxon>Pseudomonadaceae</taxon>
        <taxon>Azomonas</taxon>
    </lineage>
</organism>
<keyword evidence="10" id="KW-1185">Reference proteome</keyword>
<evidence type="ECO:0000256" key="6">
    <source>
        <dbReference type="RuleBase" id="RU000716"/>
    </source>
</evidence>
<dbReference type="Gene3D" id="1.10.1740.10">
    <property type="match status" value="1"/>
</dbReference>
<dbReference type="InterPro" id="IPR013325">
    <property type="entry name" value="RNA_pol_sigma_r2"/>
</dbReference>
<dbReference type="InterPro" id="IPR000838">
    <property type="entry name" value="RNA_pol_sigma70_ECF_CS"/>
</dbReference>
<comment type="similarity">
    <text evidence="1 6">Belongs to the sigma-70 factor family. ECF subfamily.</text>
</comment>
<dbReference type="NCBIfam" id="NF009180">
    <property type="entry name" value="PRK12528.1"/>
    <property type="match status" value="1"/>
</dbReference>
<dbReference type="Pfam" id="PF08281">
    <property type="entry name" value="Sigma70_r4_2"/>
    <property type="match status" value="1"/>
</dbReference>
<dbReference type="GO" id="GO:0016987">
    <property type="term" value="F:sigma factor activity"/>
    <property type="evidence" value="ECO:0007669"/>
    <property type="project" value="UniProtKB-KW"/>
</dbReference>
<dbReference type="SUPFAM" id="SSF88659">
    <property type="entry name" value="Sigma3 and sigma4 domains of RNA polymerase sigma factors"/>
    <property type="match status" value="1"/>
</dbReference>
<dbReference type="Pfam" id="PF04542">
    <property type="entry name" value="Sigma70_r2"/>
    <property type="match status" value="1"/>
</dbReference>
<dbReference type="InterPro" id="IPR014284">
    <property type="entry name" value="RNA_pol_sigma-70_dom"/>
</dbReference>
<dbReference type="Gene3D" id="1.10.10.10">
    <property type="entry name" value="Winged helix-like DNA-binding domain superfamily/Winged helix DNA-binding domain"/>
    <property type="match status" value="1"/>
</dbReference>
<dbReference type="PANTHER" id="PTHR43133:SF63">
    <property type="entry name" value="RNA POLYMERASE SIGMA FACTOR FECI-RELATED"/>
    <property type="match status" value="1"/>
</dbReference>
<dbReference type="PROSITE" id="PS01063">
    <property type="entry name" value="SIGMA70_ECF"/>
    <property type="match status" value="1"/>
</dbReference>
<dbReference type="InterPro" id="IPR007627">
    <property type="entry name" value="RNA_pol_sigma70_r2"/>
</dbReference>
<protein>
    <recommendedName>
        <fullName evidence="6">RNA polymerase sigma factor</fullName>
    </recommendedName>
</protein>
<dbReference type="EMBL" id="JACHXI010000001">
    <property type="protein sequence ID" value="MBB3101970.1"/>
    <property type="molecule type" value="Genomic_DNA"/>
</dbReference>
<dbReference type="GO" id="GO:0003677">
    <property type="term" value="F:DNA binding"/>
    <property type="evidence" value="ECO:0007669"/>
    <property type="project" value="UniProtKB-KW"/>
</dbReference>
<evidence type="ECO:0000256" key="2">
    <source>
        <dbReference type="ARBA" id="ARBA00023015"/>
    </source>
</evidence>
<evidence type="ECO:0000259" key="8">
    <source>
        <dbReference type="Pfam" id="PF08281"/>
    </source>
</evidence>
<evidence type="ECO:0000256" key="3">
    <source>
        <dbReference type="ARBA" id="ARBA00023082"/>
    </source>
</evidence>
<dbReference type="NCBIfam" id="TIGR02937">
    <property type="entry name" value="sigma70-ECF"/>
    <property type="match status" value="1"/>
</dbReference>
<dbReference type="AlphaFoldDB" id="A0A839T0C2"/>
<dbReference type="InterPro" id="IPR013324">
    <property type="entry name" value="RNA_pol_sigma_r3/r4-like"/>
</dbReference>
<evidence type="ECO:0000313" key="10">
    <source>
        <dbReference type="Proteomes" id="UP000549250"/>
    </source>
</evidence>
<keyword evidence="4 6" id="KW-0238">DNA-binding</keyword>
<dbReference type="GO" id="GO:0006352">
    <property type="term" value="P:DNA-templated transcription initiation"/>
    <property type="evidence" value="ECO:0007669"/>
    <property type="project" value="InterPro"/>
</dbReference>
<dbReference type="InterPro" id="IPR036388">
    <property type="entry name" value="WH-like_DNA-bd_sf"/>
</dbReference>
<comment type="caution">
    <text evidence="9">The sequence shown here is derived from an EMBL/GenBank/DDBJ whole genome shotgun (WGS) entry which is preliminary data.</text>
</comment>
<evidence type="ECO:0000259" key="7">
    <source>
        <dbReference type="Pfam" id="PF04542"/>
    </source>
</evidence>
<dbReference type="SUPFAM" id="SSF88946">
    <property type="entry name" value="Sigma2 domain of RNA polymerase sigma factors"/>
    <property type="match status" value="1"/>
</dbReference>
<keyword evidence="2 6" id="KW-0805">Transcription regulation</keyword>
<feature type="domain" description="RNA polymerase sigma-70 region 2" evidence="7">
    <location>
        <begin position="15"/>
        <end position="80"/>
    </location>
</feature>
<evidence type="ECO:0000256" key="1">
    <source>
        <dbReference type="ARBA" id="ARBA00010641"/>
    </source>
</evidence>
<keyword evidence="3 6" id="KW-0731">Sigma factor</keyword>